<keyword evidence="3" id="KW-0904">Protein phosphatase</keyword>
<dbReference type="InterPro" id="IPR000387">
    <property type="entry name" value="Tyr_Pase_dom"/>
</dbReference>
<dbReference type="FunFam" id="3.90.190.10:FF:000027">
    <property type="entry name" value="Protein tyrosine phosphatase domain containing 1"/>
    <property type="match status" value="1"/>
</dbReference>
<reference evidence="10" key="1">
    <citation type="submission" date="2025-08" db="UniProtKB">
        <authorList>
            <consortium name="RefSeq"/>
        </authorList>
    </citation>
    <scope>IDENTIFICATION</scope>
    <source>
        <strain evidence="10">Wakin</strain>
        <tissue evidence="10">Muscle</tissue>
    </source>
</reference>
<evidence type="ECO:0000256" key="3">
    <source>
        <dbReference type="ARBA" id="ARBA00022912"/>
    </source>
</evidence>
<evidence type="ECO:0000259" key="8">
    <source>
        <dbReference type="PROSITE" id="PS50056"/>
    </source>
</evidence>
<evidence type="ECO:0000256" key="2">
    <source>
        <dbReference type="ARBA" id="ARBA00022801"/>
    </source>
</evidence>
<keyword evidence="9" id="KW-1185">Reference proteome</keyword>
<dbReference type="InterPro" id="IPR029021">
    <property type="entry name" value="Prot-tyrosine_phosphatase-like"/>
</dbReference>
<dbReference type="Gene3D" id="3.90.190.10">
    <property type="entry name" value="Protein tyrosine phosphatase superfamily"/>
    <property type="match status" value="1"/>
</dbReference>
<dbReference type="OrthoDB" id="542013at2759"/>
<evidence type="ECO:0000256" key="5">
    <source>
        <dbReference type="ARBA" id="ARBA00060867"/>
    </source>
</evidence>
<evidence type="ECO:0000313" key="10">
    <source>
        <dbReference type="RefSeq" id="XP_026107429.1"/>
    </source>
</evidence>
<evidence type="ECO:0000256" key="4">
    <source>
        <dbReference type="ARBA" id="ARBA00056295"/>
    </source>
</evidence>
<proteinExistence type="inferred from homology"/>
<dbReference type="Pfam" id="PF00782">
    <property type="entry name" value="DSPc"/>
    <property type="match status" value="1"/>
</dbReference>
<dbReference type="InterPro" id="IPR020422">
    <property type="entry name" value="TYR_PHOSPHATASE_DUAL_dom"/>
</dbReference>
<accession>A0A6P6NGA3</accession>
<gene>
    <name evidence="10" type="primary">LOC113079390</name>
</gene>
<dbReference type="KEGG" id="caua:113079390"/>
<sequence length="623" mass="70590">MTPQVPVPRPSYSQARERLVKAIPSKIICLFACGGRDCQYEGPACWSTSQQAIKGVFSSWVTDDIIALARPSTYLIKRYCIIDQFKQLNIKSIINMQLPGEHAHCGPPLDPGSGFTYSPQIFMDSQIYFYNFGMSDFGVSSLEGMLDAVKVLAFSVQEGKVAVHCHAGLGRTGVLIACYLVYTCRISASEAVHYVRIKRPRSIQTRSQINLVFDFARLVGPQLAQYPCLNMRHGSSFSLRQYLLRQALLLHGDEARTLKHTPKILHVLCSMLIALTQGAPSLPEVQRELEKRLKILTLKKAVKVTLLKRNLPALKERRGSCRAYSCESWDEPFGFLERKRDVLLNKRSYSDSDLSKITITEDFMFSCYSPKSGGHHKLSNGEIGPLKDQRIPTESQKIPHTPMADQCNETSIPNPTSTPHTQHETVNKKTKCTTKKPQAYLKYSSNIELRLDYHTSVQSSLSRAVAEAMAQQRLPLDTVLRKAAVLQEELNLSECGWATLVMETDPDVLSTLLWIWLEKLKDPVLNKEDIERLTSTWPVQNPLISLQKYQRHTICCLLDCVGHVAVQCPQFEHAILQRLIRALTRRPPEEIERNNILSRVLRATMREQYLHNHYPNTTTPSKC</sequence>
<evidence type="ECO:0000313" key="9">
    <source>
        <dbReference type="Proteomes" id="UP000515129"/>
    </source>
</evidence>
<dbReference type="PROSITE" id="PS50056">
    <property type="entry name" value="TYR_PHOSPHATASE_2"/>
    <property type="match status" value="1"/>
</dbReference>
<keyword evidence="1" id="KW-0970">Cilium biogenesis/degradation</keyword>
<dbReference type="SMART" id="SM00195">
    <property type="entry name" value="DSPc"/>
    <property type="match status" value="1"/>
</dbReference>
<protein>
    <recommendedName>
        <fullName evidence="6">Protein tyrosine phosphatase domain-containing protein 1</fullName>
    </recommendedName>
</protein>
<organism evidence="9 10">
    <name type="scientific">Carassius auratus</name>
    <name type="common">Goldfish</name>
    <dbReference type="NCBI Taxonomy" id="7957"/>
    <lineage>
        <taxon>Eukaryota</taxon>
        <taxon>Metazoa</taxon>
        <taxon>Chordata</taxon>
        <taxon>Craniata</taxon>
        <taxon>Vertebrata</taxon>
        <taxon>Euteleostomi</taxon>
        <taxon>Actinopterygii</taxon>
        <taxon>Neopterygii</taxon>
        <taxon>Teleostei</taxon>
        <taxon>Ostariophysi</taxon>
        <taxon>Cypriniformes</taxon>
        <taxon>Cyprinidae</taxon>
        <taxon>Cyprininae</taxon>
        <taxon>Carassius</taxon>
    </lineage>
</organism>
<dbReference type="Proteomes" id="UP000515129">
    <property type="component" value="Unplaced"/>
</dbReference>
<name>A0A6P6NGA3_CARAU</name>
<feature type="domain" description="Tyrosine specific protein phosphatases" evidence="8">
    <location>
        <begin position="143"/>
        <end position="210"/>
    </location>
</feature>
<dbReference type="GO" id="GO:0004725">
    <property type="term" value="F:protein tyrosine phosphatase activity"/>
    <property type="evidence" value="ECO:0007669"/>
    <property type="project" value="InterPro"/>
</dbReference>
<dbReference type="InterPro" id="IPR000340">
    <property type="entry name" value="Dual-sp_phosphatase_cat-dom"/>
</dbReference>
<dbReference type="PROSITE" id="PS50054">
    <property type="entry name" value="TYR_PHOSPHATASE_DUAL"/>
    <property type="match status" value="1"/>
</dbReference>
<dbReference type="PANTHER" id="PTHR23339">
    <property type="entry name" value="TYROSINE SPECIFIC PROTEIN PHOSPHATASE AND DUAL SPECIFICITY PROTEIN PHOSPHATASE"/>
    <property type="match status" value="1"/>
</dbReference>
<evidence type="ECO:0000256" key="1">
    <source>
        <dbReference type="ARBA" id="ARBA00022794"/>
    </source>
</evidence>
<dbReference type="InterPro" id="IPR016130">
    <property type="entry name" value="Tyr_Pase_AS"/>
</dbReference>
<dbReference type="InterPro" id="IPR050561">
    <property type="entry name" value="PTP"/>
</dbReference>
<dbReference type="InterPro" id="IPR049573">
    <property type="entry name" value="PTPDC1_PTP"/>
</dbReference>
<dbReference type="CDD" id="cd14506">
    <property type="entry name" value="PTP_PTPDC1"/>
    <property type="match status" value="1"/>
</dbReference>
<dbReference type="InterPro" id="IPR003595">
    <property type="entry name" value="Tyr_Pase_cat"/>
</dbReference>
<dbReference type="PROSITE" id="PS00383">
    <property type="entry name" value="TYR_PHOSPHATASE_1"/>
    <property type="match status" value="1"/>
</dbReference>
<dbReference type="SUPFAM" id="SSF52799">
    <property type="entry name" value="(Phosphotyrosine protein) phosphatases II"/>
    <property type="match status" value="1"/>
</dbReference>
<dbReference type="GeneID" id="113079390"/>
<dbReference type="AlphaFoldDB" id="A0A6P6NGA3"/>
<keyword evidence="2" id="KW-0378">Hydrolase</keyword>
<dbReference type="RefSeq" id="XP_026107429.1">
    <property type="nucleotide sequence ID" value="XM_026251644.1"/>
</dbReference>
<comment type="function">
    <text evidence="4">May play roles in cilia formation and/or maintenance.</text>
</comment>
<comment type="similarity">
    <text evidence="5">Belongs to the protein-tyrosine phosphatase family. Non-receptor class PTPDC1 subfamily.</text>
</comment>
<evidence type="ECO:0000256" key="6">
    <source>
        <dbReference type="ARBA" id="ARBA00072096"/>
    </source>
</evidence>
<evidence type="ECO:0000259" key="7">
    <source>
        <dbReference type="PROSITE" id="PS50054"/>
    </source>
</evidence>
<dbReference type="SMART" id="SM00404">
    <property type="entry name" value="PTPc_motif"/>
    <property type="match status" value="1"/>
</dbReference>
<feature type="domain" description="Tyrosine-protein phosphatase" evidence="7">
    <location>
        <begin position="57"/>
        <end position="221"/>
    </location>
</feature>
<dbReference type="GO" id="GO:0060271">
    <property type="term" value="P:cilium assembly"/>
    <property type="evidence" value="ECO:0007669"/>
    <property type="project" value="InterPro"/>
</dbReference>